<keyword evidence="4" id="KW-1185">Reference proteome</keyword>
<evidence type="ECO:0000259" key="2">
    <source>
        <dbReference type="PROSITE" id="PS50943"/>
    </source>
</evidence>
<dbReference type="Pfam" id="PF01381">
    <property type="entry name" value="HTH_3"/>
    <property type="match status" value="1"/>
</dbReference>
<dbReference type="InterPro" id="IPR010982">
    <property type="entry name" value="Lambda_DNA-bd_dom_sf"/>
</dbReference>
<keyword evidence="1" id="KW-0238">DNA-binding</keyword>
<proteinExistence type="predicted"/>
<dbReference type="EMBL" id="MUGV01000013">
    <property type="protein sequence ID" value="OXA80301.1"/>
    <property type="molecule type" value="Genomic_DNA"/>
</dbReference>
<dbReference type="PROSITE" id="PS50943">
    <property type="entry name" value="HTH_CROC1"/>
    <property type="match status" value="1"/>
</dbReference>
<evidence type="ECO:0000256" key="1">
    <source>
        <dbReference type="ARBA" id="ARBA00023125"/>
    </source>
</evidence>
<protein>
    <recommendedName>
        <fullName evidence="2">HTH cro/C1-type domain-containing protein</fullName>
    </recommendedName>
</protein>
<sequence length="79" mass="9246">MNVFVGGKLKKLRKSKNMTQEEVADFLHLSQSAYARMESGETHSWANHISQICQLFEINPDELLRKDDLTENVNQKQYY</sequence>
<accession>A0ABX4BTK4</accession>
<dbReference type="Gene3D" id="1.10.260.40">
    <property type="entry name" value="lambda repressor-like DNA-binding domains"/>
    <property type="match status" value="1"/>
</dbReference>
<dbReference type="CDD" id="cd00093">
    <property type="entry name" value="HTH_XRE"/>
    <property type="match status" value="1"/>
</dbReference>
<dbReference type="SUPFAM" id="SSF47413">
    <property type="entry name" value="lambda repressor-like DNA-binding domains"/>
    <property type="match status" value="1"/>
</dbReference>
<evidence type="ECO:0000313" key="3">
    <source>
        <dbReference type="EMBL" id="OXA80301.1"/>
    </source>
</evidence>
<gene>
    <name evidence="3" type="ORF">B0A65_06610</name>
</gene>
<dbReference type="Proteomes" id="UP000198382">
    <property type="component" value="Unassembled WGS sequence"/>
</dbReference>
<name>A0ABX4BTK4_FLAFR</name>
<dbReference type="SMART" id="SM00530">
    <property type="entry name" value="HTH_XRE"/>
    <property type="match status" value="1"/>
</dbReference>
<dbReference type="PANTHER" id="PTHR46558:SF11">
    <property type="entry name" value="HTH-TYPE TRANSCRIPTIONAL REGULATOR XRE"/>
    <property type="match status" value="1"/>
</dbReference>
<comment type="caution">
    <text evidence="3">The sequence shown here is derived from an EMBL/GenBank/DDBJ whole genome shotgun (WGS) entry which is preliminary data.</text>
</comment>
<dbReference type="RefSeq" id="WP_074658457.1">
    <property type="nucleotide sequence ID" value="NZ_MUGV01000013.1"/>
</dbReference>
<reference evidence="3 4" key="1">
    <citation type="submission" date="2016-11" db="EMBL/GenBank/DDBJ databases">
        <title>Whole genomes of Flavobacteriaceae.</title>
        <authorList>
            <person name="Stine C."/>
            <person name="Li C."/>
            <person name="Tadesse D."/>
        </authorList>
    </citation>
    <scope>NUCLEOTIDE SEQUENCE [LARGE SCALE GENOMIC DNA]</scope>
    <source>
        <strain evidence="3 4">DSM 15937</strain>
    </source>
</reference>
<dbReference type="InterPro" id="IPR001387">
    <property type="entry name" value="Cro/C1-type_HTH"/>
</dbReference>
<feature type="domain" description="HTH cro/C1-type" evidence="2">
    <location>
        <begin position="9"/>
        <end position="63"/>
    </location>
</feature>
<dbReference type="PANTHER" id="PTHR46558">
    <property type="entry name" value="TRACRIPTIONAL REGULATORY PROTEIN-RELATED-RELATED"/>
    <property type="match status" value="1"/>
</dbReference>
<organism evidence="3 4">
    <name type="scientific">Flavobacterium frigidimaris</name>
    <dbReference type="NCBI Taxonomy" id="262320"/>
    <lineage>
        <taxon>Bacteria</taxon>
        <taxon>Pseudomonadati</taxon>
        <taxon>Bacteroidota</taxon>
        <taxon>Flavobacteriia</taxon>
        <taxon>Flavobacteriales</taxon>
        <taxon>Flavobacteriaceae</taxon>
        <taxon>Flavobacterium</taxon>
    </lineage>
</organism>
<evidence type="ECO:0000313" key="4">
    <source>
        <dbReference type="Proteomes" id="UP000198382"/>
    </source>
</evidence>